<keyword evidence="3" id="KW-0862">Zinc</keyword>
<dbReference type="PATRIC" id="fig|1315283.4.peg.2434"/>
<gene>
    <name evidence="5" type="ORF">PTRA_a2792</name>
</gene>
<dbReference type="Proteomes" id="UP000065261">
    <property type="component" value="Chromosome I"/>
</dbReference>
<protein>
    <recommendedName>
        <fullName evidence="4">RanBP2-type domain-containing protein</fullName>
    </recommendedName>
</protein>
<dbReference type="InterPro" id="IPR018551">
    <property type="entry name" value="DUF2007"/>
</dbReference>
<reference evidence="5 6" key="1">
    <citation type="submission" date="2015-03" db="EMBL/GenBank/DDBJ databases">
        <authorList>
            <person name="Murphy D."/>
        </authorList>
    </citation>
    <scope>NUCLEOTIDE SEQUENCE [LARGE SCALE GENOMIC DNA]</scope>
    <source>
        <strain evidence="5 6">KMM 520</strain>
    </source>
</reference>
<dbReference type="PROSITE" id="PS01358">
    <property type="entry name" value="ZF_RANBP2_1"/>
    <property type="match status" value="1"/>
</dbReference>
<sequence length="120" mass="13609">MQNTNSDNLTVDPFTWITIYRAENSLEANIIKGLILNDGIECQIKGEMLQGALGEIPFDQAQASVQVYAIKERHARQILVNYQQVKQSAPDWVCPNCNEHNGSTFEFCWSCETLKNDKSK</sequence>
<dbReference type="EMBL" id="CP011034">
    <property type="protein sequence ID" value="ALS33845.1"/>
    <property type="molecule type" value="Genomic_DNA"/>
</dbReference>
<proteinExistence type="predicted"/>
<organism evidence="5">
    <name type="scientific">Pseudoalteromonas translucida KMM 520</name>
    <dbReference type="NCBI Taxonomy" id="1315283"/>
    <lineage>
        <taxon>Bacteria</taxon>
        <taxon>Pseudomonadati</taxon>
        <taxon>Pseudomonadota</taxon>
        <taxon>Gammaproteobacteria</taxon>
        <taxon>Alteromonadales</taxon>
        <taxon>Pseudoalteromonadaceae</taxon>
        <taxon>Pseudoalteromonas</taxon>
    </lineage>
</organism>
<evidence type="ECO:0000256" key="2">
    <source>
        <dbReference type="ARBA" id="ARBA00022771"/>
    </source>
</evidence>
<keyword evidence="2" id="KW-0863">Zinc-finger</keyword>
<dbReference type="RefSeq" id="WP_058373968.1">
    <property type="nucleotide sequence ID" value="NZ_CP011034.1"/>
</dbReference>
<evidence type="ECO:0000259" key="4">
    <source>
        <dbReference type="PROSITE" id="PS50199"/>
    </source>
</evidence>
<feature type="domain" description="RanBP2-type" evidence="4">
    <location>
        <begin position="86"/>
        <end position="117"/>
    </location>
</feature>
<dbReference type="AlphaFoldDB" id="A0A0U2VKA3"/>
<evidence type="ECO:0000313" key="5">
    <source>
        <dbReference type="EMBL" id="ALS33845.1"/>
    </source>
</evidence>
<dbReference type="PROSITE" id="PS50199">
    <property type="entry name" value="ZF_RANBP2_2"/>
    <property type="match status" value="1"/>
</dbReference>
<dbReference type="SUPFAM" id="SSF90209">
    <property type="entry name" value="Ran binding protein zinc finger-like"/>
    <property type="match status" value="1"/>
</dbReference>
<evidence type="ECO:0000256" key="1">
    <source>
        <dbReference type="ARBA" id="ARBA00022723"/>
    </source>
</evidence>
<dbReference type="InterPro" id="IPR036443">
    <property type="entry name" value="Znf_RanBP2_sf"/>
</dbReference>
<name>A0A0U2VKA3_9GAMM</name>
<keyword evidence="1" id="KW-0479">Metal-binding</keyword>
<dbReference type="GO" id="GO:0008270">
    <property type="term" value="F:zinc ion binding"/>
    <property type="evidence" value="ECO:0007669"/>
    <property type="project" value="UniProtKB-KW"/>
</dbReference>
<dbReference type="InterPro" id="IPR001876">
    <property type="entry name" value="Znf_RanBP2"/>
</dbReference>
<dbReference type="OrthoDB" id="9814654at2"/>
<accession>A0A0U2VKA3</accession>
<dbReference type="KEGG" id="ptn:PTRA_a2792"/>
<dbReference type="Pfam" id="PF09413">
    <property type="entry name" value="DUF2007"/>
    <property type="match status" value="1"/>
</dbReference>
<evidence type="ECO:0000313" key="6">
    <source>
        <dbReference type="Proteomes" id="UP000065261"/>
    </source>
</evidence>
<evidence type="ECO:0000256" key="3">
    <source>
        <dbReference type="ARBA" id="ARBA00022833"/>
    </source>
</evidence>